<dbReference type="SUPFAM" id="SSF56300">
    <property type="entry name" value="Metallo-dependent phosphatases"/>
    <property type="match status" value="1"/>
</dbReference>
<organism evidence="3 4">
    <name type="scientific">Arcobacter roscoffensis</name>
    <dbReference type="NCBI Taxonomy" id="2961520"/>
    <lineage>
        <taxon>Bacteria</taxon>
        <taxon>Pseudomonadati</taxon>
        <taxon>Campylobacterota</taxon>
        <taxon>Epsilonproteobacteria</taxon>
        <taxon>Campylobacterales</taxon>
        <taxon>Arcobacteraceae</taxon>
        <taxon>Arcobacter</taxon>
    </lineage>
</organism>
<comment type="similarity">
    <text evidence="1">Belongs to the metallophosphoesterase superfamily. YfcE family.</text>
</comment>
<evidence type="ECO:0000256" key="1">
    <source>
        <dbReference type="ARBA" id="ARBA00008950"/>
    </source>
</evidence>
<dbReference type="EMBL" id="CP100595">
    <property type="protein sequence ID" value="UTJ05249.1"/>
    <property type="molecule type" value="Genomic_DNA"/>
</dbReference>
<dbReference type="InterPro" id="IPR024654">
    <property type="entry name" value="Calcineurin-like_PHP_lpxH"/>
</dbReference>
<dbReference type="Proteomes" id="UP001060012">
    <property type="component" value="Chromosome"/>
</dbReference>
<accession>A0ABY5DZ61</accession>
<evidence type="ECO:0000313" key="4">
    <source>
        <dbReference type="Proteomes" id="UP001060012"/>
    </source>
</evidence>
<dbReference type="InterPro" id="IPR029052">
    <property type="entry name" value="Metallo-depent_PP-like"/>
</dbReference>
<name>A0ABY5DZ61_9BACT</name>
<proteinExistence type="inferred from homology"/>
<sequence length="248" mass="28448">MKIAIISDIKSNVYALEEVIKDIKAKDIEVVLNLGDMFYGPLEPRATYELIRANKFINIMGDEDRKILEASLAQLEENDTLRYVYNDLGEDVLHWIQDLAFEKIIGGTYYMIHGTYFDDTQYLLEDIKDELLVPRQDEQIIKLTDDIEAPFIFCGNSHLPNYKKLNSGQVTINPGSVGLQAFSKNEPKHKIENNTPNASYMILNIENNKFSMDHVRVAYDYEKAAIKAQENGRDDWAYALRTGKVKEA</sequence>
<feature type="domain" description="Calcineurin-like phosphoesterase" evidence="2">
    <location>
        <begin position="1"/>
        <end position="185"/>
    </location>
</feature>
<dbReference type="InterPro" id="IPR011152">
    <property type="entry name" value="Pesterase_MJ0912"/>
</dbReference>
<dbReference type="Gene3D" id="3.60.21.10">
    <property type="match status" value="1"/>
</dbReference>
<evidence type="ECO:0000259" key="2">
    <source>
        <dbReference type="Pfam" id="PF12850"/>
    </source>
</evidence>
<dbReference type="InterPro" id="IPR050126">
    <property type="entry name" value="Ap4A_hydrolase"/>
</dbReference>
<reference evidence="3" key="1">
    <citation type="submission" date="2022-07" db="EMBL/GenBank/DDBJ databases">
        <title>Arcobacter roscoffensis sp. nov., a marine bacterium isolated from coastal seawater collected from Roscoff, France.</title>
        <authorList>
            <person name="Pascual J."/>
            <person name="Lepeaux C."/>
            <person name="Methner A."/>
            <person name="Overmann J."/>
        </authorList>
    </citation>
    <scope>NUCLEOTIDE SEQUENCE</scope>
    <source>
        <strain evidence="3">ARW1-2F2</strain>
    </source>
</reference>
<dbReference type="PANTHER" id="PTHR42850:SF2">
    <property type="entry name" value="BLL5683 PROTEIN"/>
    <property type="match status" value="1"/>
</dbReference>
<keyword evidence="4" id="KW-1185">Reference proteome</keyword>
<dbReference type="Pfam" id="PF12850">
    <property type="entry name" value="Metallophos_2"/>
    <property type="match status" value="1"/>
</dbReference>
<dbReference type="PIRSF" id="PIRSF000883">
    <property type="entry name" value="Pesterase_MJ0912"/>
    <property type="match status" value="1"/>
</dbReference>
<dbReference type="PANTHER" id="PTHR42850">
    <property type="entry name" value="METALLOPHOSPHOESTERASE"/>
    <property type="match status" value="1"/>
</dbReference>
<gene>
    <name evidence="3" type="ORF">NJU99_08185</name>
</gene>
<evidence type="ECO:0000313" key="3">
    <source>
        <dbReference type="EMBL" id="UTJ05249.1"/>
    </source>
</evidence>
<dbReference type="RefSeq" id="WP_254575430.1">
    <property type="nucleotide sequence ID" value="NZ_CP100595.1"/>
</dbReference>
<protein>
    <submittedName>
        <fullName evidence="3">Metallophosphatase family protein</fullName>
    </submittedName>
</protein>